<dbReference type="PANTHER" id="PTHR33747:SF1">
    <property type="entry name" value="ADENYLATE CYCLASE-ASSOCIATED CAP C-TERMINAL DOMAIN-CONTAINING PROTEIN"/>
    <property type="match status" value="1"/>
</dbReference>
<protein>
    <submittedName>
        <fullName evidence="1">UPF0149 family protein</fullName>
    </submittedName>
</protein>
<dbReference type="InterPro" id="IPR011978">
    <property type="entry name" value="YgfB-like"/>
</dbReference>
<dbReference type="NCBIfam" id="TIGR02292">
    <property type="entry name" value="ygfB_yecA"/>
    <property type="match status" value="1"/>
</dbReference>
<keyword evidence="2" id="KW-1185">Reference proteome</keyword>
<accession>A0ABZ0J1A1</accession>
<organism evidence="1 2">
    <name type="scientific">Diaphorobacter limosus</name>
    <dbReference type="NCBI Taxonomy" id="3036128"/>
    <lineage>
        <taxon>Bacteria</taxon>
        <taxon>Pseudomonadati</taxon>
        <taxon>Pseudomonadota</taxon>
        <taxon>Betaproteobacteria</taxon>
        <taxon>Burkholderiales</taxon>
        <taxon>Comamonadaceae</taxon>
        <taxon>Diaphorobacter</taxon>
    </lineage>
</organism>
<evidence type="ECO:0000313" key="1">
    <source>
        <dbReference type="EMBL" id="WOO31401.1"/>
    </source>
</evidence>
<dbReference type="Proteomes" id="UP001303211">
    <property type="component" value="Chromosome"/>
</dbReference>
<dbReference type="EMBL" id="CP136921">
    <property type="protein sequence ID" value="WOO31401.1"/>
    <property type="molecule type" value="Genomic_DNA"/>
</dbReference>
<dbReference type="InterPro" id="IPR036255">
    <property type="entry name" value="YgfB-like_sf"/>
</dbReference>
<evidence type="ECO:0000313" key="2">
    <source>
        <dbReference type="Proteomes" id="UP001303211"/>
    </source>
</evidence>
<reference evidence="1 2" key="1">
    <citation type="submission" date="2023-03" db="EMBL/GenBank/DDBJ databases">
        <title>Diaphorobacter basophil sp. nov., isolated from a sewage-treatment plant.</title>
        <authorList>
            <person name="Yang K."/>
        </authorList>
    </citation>
    <scope>NUCLEOTIDE SEQUENCE [LARGE SCALE GENOMIC DNA]</scope>
    <source>
        <strain evidence="1 2">Y-1</strain>
    </source>
</reference>
<dbReference type="InterPro" id="IPR004027">
    <property type="entry name" value="SEC_C_motif"/>
</dbReference>
<dbReference type="PANTHER" id="PTHR33747">
    <property type="entry name" value="UPF0225 PROTEIN SCO1677"/>
    <property type="match status" value="1"/>
</dbReference>
<dbReference type="Pfam" id="PF02810">
    <property type="entry name" value="SEC-C"/>
    <property type="match status" value="1"/>
</dbReference>
<dbReference type="Gene3D" id="3.10.450.50">
    <property type="match status" value="1"/>
</dbReference>
<dbReference type="RefSeq" id="WP_317700869.1">
    <property type="nucleotide sequence ID" value="NZ_CP136921.1"/>
</dbReference>
<dbReference type="Pfam" id="PF03695">
    <property type="entry name" value="UPF0149"/>
    <property type="match status" value="1"/>
</dbReference>
<name>A0ABZ0J1A1_9BURK</name>
<dbReference type="SUPFAM" id="SSF103642">
    <property type="entry name" value="Sec-C motif"/>
    <property type="match status" value="1"/>
</dbReference>
<proteinExistence type="predicted"/>
<gene>
    <name evidence="1" type="ORF">P4826_13390</name>
</gene>
<sequence>MEPLNEFFSWNLRHINAEGERLMTEDELLELFERMEADDLPETAMSMGQADGYMTALVIAPDPVMLHQWMEAIFGQPTLPLAEDPAAQTRLLELLRARYLDIQLRLATPRSQITTDNLFTPLHADVDPGDCITPYQLDADGLRRGDWTLRDWAQGFRTAVSEDLSWDELIEDPDDYHLISPIVLFDLGHNPDRPEQQIDQDDAFAQLLITTLYELMAWWRDPHRRAVREQLARMPLLRQSVKVGRNDPCPCGSGKKYKKCCGA</sequence>
<dbReference type="SUPFAM" id="SSF101327">
    <property type="entry name" value="YgfB-like"/>
    <property type="match status" value="1"/>
</dbReference>